<dbReference type="OrthoDB" id="2112472at2"/>
<reference evidence="1 2" key="1">
    <citation type="submission" date="2018-02" db="EMBL/GenBank/DDBJ databases">
        <authorList>
            <person name="Cohen D.B."/>
            <person name="Kent A.D."/>
        </authorList>
    </citation>
    <scope>NUCLEOTIDE SEQUENCE [LARGE SCALE GENOMIC DNA]</scope>
    <source>
        <strain evidence="1 2">ULC007</strain>
    </source>
</reference>
<dbReference type="STRING" id="1920490.GCA_001895925_04569"/>
<sequence length="80" mass="9088">MAIANFQEAQDYLKFLPVLQGLPKRPFLLLYDSEADVLYIDFYSPPKSASDSELTDSDIVIRYDDDDEIVGLTILNASKR</sequence>
<evidence type="ECO:0000313" key="2">
    <source>
        <dbReference type="Proteomes" id="UP000238634"/>
    </source>
</evidence>
<protein>
    <submittedName>
        <fullName evidence="1">DUF2283 domain-containing protein</fullName>
    </submittedName>
</protein>
<organism evidence="1 2">
    <name type="scientific">Phormidesmis priestleyi ULC007</name>
    <dbReference type="NCBI Taxonomy" id="1920490"/>
    <lineage>
        <taxon>Bacteria</taxon>
        <taxon>Bacillati</taxon>
        <taxon>Cyanobacteriota</taxon>
        <taxon>Cyanophyceae</taxon>
        <taxon>Leptolyngbyales</taxon>
        <taxon>Leptolyngbyaceae</taxon>
        <taxon>Phormidesmis</taxon>
    </lineage>
</organism>
<dbReference type="Proteomes" id="UP000238634">
    <property type="component" value="Unassembled WGS sequence"/>
</dbReference>
<evidence type="ECO:0000313" key="1">
    <source>
        <dbReference type="EMBL" id="PSB19344.1"/>
    </source>
</evidence>
<reference evidence="1 2" key="2">
    <citation type="submission" date="2018-03" db="EMBL/GenBank/DDBJ databases">
        <title>The ancient ancestry and fast evolution of plastids.</title>
        <authorList>
            <person name="Moore K.R."/>
            <person name="Magnabosco C."/>
            <person name="Momper L."/>
            <person name="Gold D.A."/>
            <person name="Bosak T."/>
            <person name="Fournier G.P."/>
        </authorList>
    </citation>
    <scope>NUCLEOTIDE SEQUENCE [LARGE SCALE GENOMIC DNA]</scope>
    <source>
        <strain evidence="1 2">ULC007</strain>
    </source>
</reference>
<dbReference type="Pfam" id="PF10049">
    <property type="entry name" value="DUF2283"/>
    <property type="match status" value="1"/>
</dbReference>
<dbReference type="AlphaFoldDB" id="A0A2T1DFX0"/>
<keyword evidence="2" id="KW-1185">Reference proteome</keyword>
<name>A0A2T1DFX0_9CYAN</name>
<dbReference type="RefSeq" id="WP_073071452.1">
    <property type="nucleotide sequence ID" value="NZ_MPPI01000011.1"/>
</dbReference>
<gene>
    <name evidence="1" type="ORF">C7B65_12330</name>
</gene>
<proteinExistence type="predicted"/>
<dbReference type="EMBL" id="PVWG01000011">
    <property type="protein sequence ID" value="PSB19344.1"/>
    <property type="molecule type" value="Genomic_DNA"/>
</dbReference>
<comment type="caution">
    <text evidence="1">The sequence shown here is derived from an EMBL/GenBank/DDBJ whole genome shotgun (WGS) entry which is preliminary data.</text>
</comment>
<dbReference type="InterPro" id="IPR019270">
    <property type="entry name" value="DUF2283"/>
</dbReference>
<accession>A0A2T1DFX0</accession>